<evidence type="ECO:0000313" key="1">
    <source>
        <dbReference type="EMBL" id="CAH2106634.1"/>
    </source>
</evidence>
<gene>
    <name evidence="1" type="ORF">EEDITHA_LOCUS20744</name>
</gene>
<proteinExistence type="predicted"/>
<dbReference type="EMBL" id="CAKOGL010000029">
    <property type="protein sequence ID" value="CAH2106634.1"/>
    <property type="molecule type" value="Genomic_DNA"/>
</dbReference>
<dbReference type="AlphaFoldDB" id="A0AAU9V560"/>
<keyword evidence="2" id="KW-1185">Reference proteome</keyword>
<name>A0AAU9V560_EUPED</name>
<dbReference type="Proteomes" id="UP001153954">
    <property type="component" value="Unassembled WGS sequence"/>
</dbReference>
<sequence>MITQLTGFLQLLNHNRTSRRLVKVQQRESEDHVRARTYTETVVPCLVVCSGMCPTIEFPVVPYVRRGGGKLSWGYGGRE</sequence>
<protein>
    <submittedName>
        <fullName evidence="1">Uncharacterized protein</fullName>
    </submittedName>
</protein>
<evidence type="ECO:0000313" key="2">
    <source>
        <dbReference type="Proteomes" id="UP001153954"/>
    </source>
</evidence>
<accession>A0AAU9V560</accession>
<comment type="caution">
    <text evidence="1">The sequence shown here is derived from an EMBL/GenBank/DDBJ whole genome shotgun (WGS) entry which is preliminary data.</text>
</comment>
<reference evidence="1" key="1">
    <citation type="submission" date="2022-03" db="EMBL/GenBank/DDBJ databases">
        <authorList>
            <person name="Tunstrom K."/>
        </authorList>
    </citation>
    <scope>NUCLEOTIDE SEQUENCE</scope>
</reference>
<organism evidence="1 2">
    <name type="scientific">Euphydryas editha</name>
    <name type="common">Edith's checkerspot</name>
    <dbReference type="NCBI Taxonomy" id="104508"/>
    <lineage>
        <taxon>Eukaryota</taxon>
        <taxon>Metazoa</taxon>
        <taxon>Ecdysozoa</taxon>
        <taxon>Arthropoda</taxon>
        <taxon>Hexapoda</taxon>
        <taxon>Insecta</taxon>
        <taxon>Pterygota</taxon>
        <taxon>Neoptera</taxon>
        <taxon>Endopterygota</taxon>
        <taxon>Lepidoptera</taxon>
        <taxon>Glossata</taxon>
        <taxon>Ditrysia</taxon>
        <taxon>Papilionoidea</taxon>
        <taxon>Nymphalidae</taxon>
        <taxon>Nymphalinae</taxon>
        <taxon>Euphydryas</taxon>
    </lineage>
</organism>